<evidence type="ECO:0000313" key="3">
    <source>
        <dbReference type="Proteomes" id="UP000092583"/>
    </source>
</evidence>
<protein>
    <submittedName>
        <fullName evidence="2">Uncharacterized protein</fullName>
    </submittedName>
</protein>
<dbReference type="EMBL" id="KI669462">
    <property type="protein sequence ID" value="OCF57952.1"/>
    <property type="molecule type" value="Genomic_DNA"/>
</dbReference>
<sequence length="312" mass="34330">MNSSTSRQPLLDPMEISPTGGSISDSIADATRHGRKRMRRNSTDEDSRGLAGESQNEGEGYEENRDAVDNEGTDDLQELSDIGSIEVIEPKYIEMARKGRNKNVIDIIGPRSSGPTSKGRLALEAKILQRIGNGTPLSAVKNHYQSRKPASPVRKKTFVGADRTVGGSEINKELSLEPKYRQSDVYSFLGGAVNSNLPLARRTELLSVQDSVNGLRQTTINGLAGLNQSLELDYRVMQSTLSEEGKRWLSNETDEIQAQLKQVLKLPLRQLKQIDQATSALLDKEEMLAGRSPFESDEDEDVDTENLGGSEK</sequence>
<reference evidence="2 3" key="1">
    <citation type="submission" date="2013-07" db="EMBL/GenBank/DDBJ databases">
        <title>The Genome Sequence of Kwoniella mangroviensis CBS10435.</title>
        <authorList>
            <consortium name="The Broad Institute Genome Sequencing Platform"/>
            <person name="Cuomo C."/>
            <person name="Litvintseva A."/>
            <person name="Chen Y."/>
            <person name="Heitman J."/>
            <person name="Sun S."/>
            <person name="Springer D."/>
            <person name="Dromer F."/>
            <person name="Young S.K."/>
            <person name="Zeng Q."/>
            <person name="Gargeya S."/>
            <person name="Fitzgerald M."/>
            <person name="Abouelleil A."/>
            <person name="Alvarado L."/>
            <person name="Berlin A.M."/>
            <person name="Chapman S.B."/>
            <person name="Dewar J."/>
            <person name="Goldberg J."/>
            <person name="Griggs A."/>
            <person name="Gujja S."/>
            <person name="Hansen M."/>
            <person name="Howarth C."/>
            <person name="Imamovic A."/>
            <person name="Larimer J."/>
            <person name="McCowan C."/>
            <person name="Murphy C."/>
            <person name="Pearson M."/>
            <person name="Priest M."/>
            <person name="Roberts A."/>
            <person name="Saif S."/>
            <person name="Shea T."/>
            <person name="Sykes S."/>
            <person name="Wortman J."/>
            <person name="Nusbaum C."/>
            <person name="Birren B."/>
        </authorList>
    </citation>
    <scope>NUCLEOTIDE SEQUENCE [LARGE SCALE GENOMIC DNA]</scope>
    <source>
        <strain evidence="2 3">CBS 10435</strain>
    </source>
</reference>
<evidence type="ECO:0000313" key="2">
    <source>
        <dbReference type="EMBL" id="OCF57952.1"/>
    </source>
</evidence>
<feature type="region of interest" description="Disordered" evidence="1">
    <location>
        <begin position="1"/>
        <end position="77"/>
    </location>
</feature>
<accession>A0A1B9IQY2</accession>
<organism evidence="2 3">
    <name type="scientific">Kwoniella mangroviensis CBS 10435</name>
    <dbReference type="NCBI Taxonomy" id="1331196"/>
    <lineage>
        <taxon>Eukaryota</taxon>
        <taxon>Fungi</taxon>
        <taxon>Dikarya</taxon>
        <taxon>Basidiomycota</taxon>
        <taxon>Agaricomycotina</taxon>
        <taxon>Tremellomycetes</taxon>
        <taxon>Tremellales</taxon>
        <taxon>Cryptococcaceae</taxon>
        <taxon>Kwoniella</taxon>
    </lineage>
</organism>
<evidence type="ECO:0000256" key="1">
    <source>
        <dbReference type="SAM" id="MobiDB-lite"/>
    </source>
</evidence>
<feature type="region of interest" description="Disordered" evidence="1">
    <location>
        <begin position="285"/>
        <end position="312"/>
    </location>
</feature>
<proteinExistence type="predicted"/>
<dbReference type="Proteomes" id="UP000092583">
    <property type="component" value="Unassembled WGS sequence"/>
</dbReference>
<reference evidence="3" key="2">
    <citation type="submission" date="2013-12" db="EMBL/GenBank/DDBJ databases">
        <title>Evolution of pathogenesis and genome organization in the Tremellales.</title>
        <authorList>
            <person name="Cuomo C."/>
            <person name="Litvintseva A."/>
            <person name="Heitman J."/>
            <person name="Chen Y."/>
            <person name="Sun S."/>
            <person name="Springer D."/>
            <person name="Dromer F."/>
            <person name="Young S."/>
            <person name="Zeng Q."/>
            <person name="Chapman S."/>
            <person name="Gujja S."/>
            <person name="Saif S."/>
            <person name="Birren B."/>
        </authorList>
    </citation>
    <scope>NUCLEOTIDE SEQUENCE [LARGE SCALE GENOMIC DNA]</scope>
    <source>
        <strain evidence="3">CBS 10435</strain>
    </source>
</reference>
<keyword evidence="3" id="KW-1185">Reference proteome</keyword>
<gene>
    <name evidence="2" type="ORF">L486_03976</name>
</gene>
<name>A0A1B9IQY2_9TREE</name>
<feature type="compositionally biased region" description="Acidic residues" evidence="1">
    <location>
        <begin position="295"/>
        <end position="304"/>
    </location>
</feature>
<dbReference type="AlphaFoldDB" id="A0A1B9IQY2"/>